<dbReference type="EMBL" id="JBEOZM010000003">
    <property type="protein sequence ID" value="MER6267402.1"/>
    <property type="molecule type" value="Genomic_DNA"/>
</dbReference>
<evidence type="ECO:0000256" key="1">
    <source>
        <dbReference type="SAM" id="MobiDB-lite"/>
    </source>
</evidence>
<protein>
    <recommendedName>
        <fullName evidence="4">Serine/threonine protein kinase</fullName>
    </recommendedName>
</protein>
<reference evidence="2 3" key="1">
    <citation type="submission" date="2024-06" db="EMBL/GenBank/DDBJ databases">
        <title>The Natural Products Discovery Center: Release of the First 8490 Sequenced Strains for Exploring Actinobacteria Biosynthetic Diversity.</title>
        <authorList>
            <person name="Kalkreuter E."/>
            <person name="Kautsar S.A."/>
            <person name="Yang D."/>
            <person name="Bader C.D."/>
            <person name="Teijaro C.N."/>
            <person name="Fluegel L."/>
            <person name="Davis C.M."/>
            <person name="Simpson J.R."/>
            <person name="Lauterbach L."/>
            <person name="Steele A.D."/>
            <person name="Gui C."/>
            <person name="Meng S."/>
            <person name="Li G."/>
            <person name="Viehrig K."/>
            <person name="Ye F."/>
            <person name="Su P."/>
            <person name="Kiefer A.F."/>
            <person name="Nichols A."/>
            <person name="Cepeda A.J."/>
            <person name="Yan W."/>
            <person name="Fan B."/>
            <person name="Jiang Y."/>
            <person name="Adhikari A."/>
            <person name="Zheng C.-J."/>
            <person name="Schuster L."/>
            <person name="Cowan T.M."/>
            <person name="Smanski M.J."/>
            <person name="Chevrette M.G."/>
            <person name="De Carvalho L.P.S."/>
            <person name="Shen B."/>
        </authorList>
    </citation>
    <scope>NUCLEOTIDE SEQUENCE [LARGE SCALE GENOMIC DNA]</scope>
    <source>
        <strain evidence="2 3">NPDC001694</strain>
    </source>
</reference>
<evidence type="ECO:0000313" key="2">
    <source>
        <dbReference type="EMBL" id="MER6267402.1"/>
    </source>
</evidence>
<proteinExistence type="predicted"/>
<accession>A0ABV1TCY7</accession>
<keyword evidence="3" id="KW-1185">Reference proteome</keyword>
<sequence>MQATENGADLPRRIGTYTVERELGAGGMGTVYPARGVGGFHPAPGVDADPDAEAPWPATGYRPGPSLPS</sequence>
<evidence type="ECO:0008006" key="4">
    <source>
        <dbReference type="Google" id="ProtNLM"/>
    </source>
</evidence>
<dbReference type="RefSeq" id="WP_351956057.1">
    <property type="nucleotide sequence ID" value="NZ_JBEOZM010000003.1"/>
</dbReference>
<dbReference type="Gene3D" id="3.30.200.20">
    <property type="entry name" value="Phosphorylase Kinase, domain 1"/>
    <property type="match status" value="1"/>
</dbReference>
<gene>
    <name evidence="2" type="ORF">ABT211_08900</name>
</gene>
<name>A0ABV1TCY7_9ACTN</name>
<evidence type="ECO:0000313" key="3">
    <source>
        <dbReference type="Proteomes" id="UP001490365"/>
    </source>
</evidence>
<feature type="region of interest" description="Disordered" evidence="1">
    <location>
        <begin position="42"/>
        <end position="69"/>
    </location>
</feature>
<comment type="caution">
    <text evidence="2">The sequence shown here is derived from an EMBL/GenBank/DDBJ whole genome shotgun (WGS) entry which is preliminary data.</text>
</comment>
<dbReference type="Proteomes" id="UP001490365">
    <property type="component" value="Unassembled WGS sequence"/>
</dbReference>
<organism evidence="2 3">
    <name type="scientific">Streptomyces sp. 900105755</name>
    <dbReference type="NCBI Taxonomy" id="3154389"/>
    <lineage>
        <taxon>Bacteria</taxon>
        <taxon>Bacillati</taxon>
        <taxon>Actinomycetota</taxon>
        <taxon>Actinomycetes</taxon>
        <taxon>Kitasatosporales</taxon>
        <taxon>Streptomycetaceae</taxon>
        <taxon>Streptomyces</taxon>
    </lineage>
</organism>